<dbReference type="OrthoDB" id="428342at2759"/>
<accession>A0A2N5S8L1</accession>
<evidence type="ECO:0000313" key="4">
    <source>
        <dbReference type="Proteomes" id="UP000235388"/>
    </source>
</evidence>
<feature type="region of interest" description="Disordered" evidence="1">
    <location>
        <begin position="458"/>
        <end position="484"/>
    </location>
</feature>
<evidence type="ECO:0000313" key="2">
    <source>
        <dbReference type="EMBL" id="PLW09574.1"/>
    </source>
</evidence>
<protein>
    <submittedName>
        <fullName evidence="2">Uncharacterized protein</fullName>
    </submittedName>
</protein>
<evidence type="ECO:0000313" key="5">
    <source>
        <dbReference type="Proteomes" id="UP000235392"/>
    </source>
</evidence>
<dbReference type="GO" id="GO:0030008">
    <property type="term" value="C:TRAPP complex"/>
    <property type="evidence" value="ECO:0007669"/>
    <property type="project" value="TreeGrafter"/>
</dbReference>
<dbReference type="EMBL" id="PGCJ01001098">
    <property type="protein sequence ID" value="PLW09574.1"/>
    <property type="molecule type" value="Genomic_DNA"/>
</dbReference>
<sequence>MIQEEPQTRPDELLYIPGLTHPSLFQELPPLTGFQRLLPQELAQEVYQEQRHQHSEPSSSSLAQLAASGSWRALAIQAQRHIVGSDPSHTCVILQTWQYRFEALYELRRPRIIAREMLGLFTTIAQTFPLNEILLNLSPDTQLPSSLSKADAARRPRKALPDIVPFHILLLRARLPSLLHPHQHLPLVKTSDALFELLEGCKRMTAYHHLYHQDAVATPQKELWKERTKEVVGHLASLFSGHGFQPDGNVEAAGGGGGGGTRAGGKAYVPDRQLSIDLVRSLAEEEEGGAGRGKWREMEAKLWLELGALEQADPLLTSLPPNHPLHLVRALVEGQLDDAAARLLPLATASLEQDPPNFSLVNNLAIALLYSGKLSQSFAIMQSLMAKMGPSIAGRAARELEEGEEEEAGASATTGTEWYRAAGPMNGLILNYATWIELTSGSDSERRKRDFLVQLLQSASSSSSSPQDQDQDQDQEQTRIENPIHRIADMLALHSFKLPASYSQSEA</sequence>
<keyword evidence="4" id="KW-1185">Reference proteome</keyword>
<gene>
    <name evidence="2" type="ORF">PCANC_23611</name>
    <name evidence="3" type="ORF">PCASD_20735</name>
</gene>
<dbReference type="PANTHER" id="PTHR21581">
    <property type="entry name" value="D-ALANYL-D-ALANINE CARBOXYPEPTIDASE"/>
    <property type="match status" value="1"/>
</dbReference>
<dbReference type="AlphaFoldDB" id="A0A2N5S8L1"/>
<dbReference type="EMBL" id="PGCI01000912">
    <property type="protein sequence ID" value="PLW11702.1"/>
    <property type="molecule type" value="Genomic_DNA"/>
</dbReference>
<dbReference type="PANTHER" id="PTHR21581:SF6">
    <property type="entry name" value="TRAFFICKING PROTEIN PARTICLE COMPLEX SUBUNIT 12"/>
    <property type="match status" value="1"/>
</dbReference>
<proteinExistence type="predicted"/>
<dbReference type="Proteomes" id="UP000235392">
    <property type="component" value="Unassembled WGS sequence"/>
</dbReference>
<dbReference type="Proteomes" id="UP000235388">
    <property type="component" value="Unassembled WGS sequence"/>
</dbReference>
<reference evidence="4 5" key="1">
    <citation type="submission" date="2017-11" db="EMBL/GenBank/DDBJ databases">
        <title>De novo assembly and phasing of dikaryotic genomes from two isolates of Puccinia coronata f. sp. avenae, the causal agent of oat crown rust.</title>
        <authorList>
            <person name="Miller M.E."/>
            <person name="Zhang Y."/>
            <person name="Omidvar V."/>
            <person name="Sperschneider J."/>
            <person name="Schwessinger B."/>
            <person name="Raley C."/>
            <person name="Palmer J.M."/>
            <person name="Garnica D."/>
            <person name="Upadhyaya N."/>
            <person name="Rathjen J."/>
            <person name="Taylor J.M."/>
            <person name="Park R.F."/>
            <person name="Dodds P.N."/>
            <person name="Hirsch C.D."/>
            <person name="Kianian S.F."/>
            <person name="Figueroa M."/>
        </authorList>
    </citation>
    <scope>NUCLEOTIDE SEQUENCE [LARGE SCALE GENOMIC DNA]</scope>
    <source>
        <strain evidence="2">12NC29</strain>
        <strain evidence="3">12SD80</strain>
    </source>
</reference>
<feature type="compositionally biased region" description="Low complexity" evidence="1">
    <location>
        <begin position="458"/>
        <end position="468"/>
    </location>
</feature>
<name>A0A2N5S8L1_9BASI</name>
<evidence type="ECO:0000256" key="1">
    <source>
        <dbReference type="SAM" id="MobiDB-lite"/>
    </source>
</evidence>
<dbReference type="STRING" id="200324.A0A2N5S8L1"/>
<evidence type="ECO:0000313" key="3">
    <source>
        <dbReference type="EMBL" id="PLW11702.1"/>
    </source>
</evidence>
<organism evidence="2 4">
    <name type="scientific">Puccinia coronata f. sp. avenae</name>
    <dbReference type="NCBI Taxonomy" id="200324"/>
    <lineage>
        <taxon>Eukaryota</taxon>
        <taxon>Fungi</taxon>
        <taxon>Dikarya</taxon>
        <taxon>Basidiomycota</taxon>
        <taxon>Pucciniomycotina</taxon>
        <taxon>Pucciniomycetes</taxon>
        <taxon>Pucciniales</taxon>
        <taxon>Pucciniaceae</taxon>
        <taxon>Puccinia</taxon>
    </lineage>
</organism>
<comment type="caution">
    <text evidence="2">The sequence shown here is derived from an EMBL/GenBank/DDBJ whole genome shotgun (WGS) entry which is preliminary data.</text>
</comment>
<dbReference type="GO" id="GO:0005794">
    <property type="term" value="C:Golgi apparatus"/>
    <property type="evidence" value="ECO:0007669"/>
    <property type="project" value="TreeGrafter"/>
</dbReference>